<proteinExistence type="predicted"/>
<protein>
    <submittedName>
        <fullName evidence="2">Putative superfamily III holin-X</fullName>
    </submittedName>
</protein>
<feature type="transmembrane region" description="Helical" evidence="1">
    <location>
        <begin position="94"/>
        <end position="113"/>
    </location>
</feature>
<dbReference type="RefSeq" id="WP_234822558.1">
    <property type="nucleotide sequence ID" value="NZ_QKZL01000007.1"/>
</dbReference>
<dbReference type="AlphaFoldDB" id="A0A2W7Q3K7"/>
<dbReference type="EMBL" id="QKZL01000007">
    <property type="protein sequence ID" value="PZX16219.1"/>
    <property type="molecule type" value="Genomic_DNA"/>
</dbReference>
<organism evidence="2 3">
    <name type="scientific">Palleronia aestuarii</name>
    <dbReference type="NCBI Taxonomy" id="568105"/>
    <lineage>
        <taxon>Bacteria</taxon>
        <taxon>Pseudomonadati</taxon>
        <taxon>Pseudomonadota</taxon>
        <taxon>Alphaproteobacteria</taxon>
        <taxon>Rhodobacterales</taxon>
        <taxon>Roseobacteraceae</taxon>
        <taxon>Palleronia</taxon>
    </lineage>
</organism>
<dbReference type="Proteomes" id="UP000248916">
    <property type="component" value="Unassembled WGS sequence"/>
</dbReference>
<keyword evidence="3" id="KW-1185">Reference proteome</keyword>
<keyword evidence="1" id="KW-0812">Transmembrane</keyword>
<feature type="transmembrane region" description="Helical" evidence="1">
    <location>
        <begin position="58"/>
        <end position="88"/>
    </location>
</feature>
<name>A0A2W7Q3K7_9RHOB</name>
<evidence type="ECO:0000313" key="2">
    <source>
        <dbReference type="EMBL" id="PZX16219.1"/>
    </source>
</evidence>
<keyword evidence="1" id="KW-0472">Membrane</keyword>
<evidence type="ECO:0000313" key="3">
    <source>
        <dbReference type="Proteomes" id="UP000248916"/>
    </source>
</evidence>
<accession>A0A2W7Q3K7</accession>
<keyword evidence="1" id="KW-1133">Transmembrane helix</keyword>
<sequence>MSDTGMSSRTSESAERDSALRSRTAFDLVGELVDRVTMLVRNEVNLARAEMSENVNRAMAAVGMLVAAIVFFLVALNVLAAAAVAAIAQTGIGAGWASLIVGGVILLIAIILMSKGKSDLSATSLAPTRTTKNVRRDVRTVKEHTNNG</sequence>
<dbReference type="InterPro" id="IPR009937">
    <property type="entry name" value="Phage_holin_3_6"/>
</dbReference>
<evidence type="ECO:0000256" key="1">
    <source>
        <dbReference type="SAM" id="Phobius"/>
    </source>
</evidence>
<reference evidence="2 3" key="1">
    <citation type="submission" date="2018-06" db="EMBL/GenBank/DDBJ databases">
        <title>Genomic Encyclopedia of Archaeal and Bacterial Type Strains, Phase II (KMG-II): from individual species to whole genera.</title>
        <authorList>
            <person name="Goeker M."/>
        </authorList>
    </citation>
    <scope>NUCLEOTIDE SEQUENCE [LARGE SCALE GENOMIC DNA]</scope>
    <source>
        <strain evidence="2 3">DSM 22009</strain>
    </source>
</reference>
<dbReference type="Pfam" id="PF07332">
    <property type="entry name" value="Phage_holin_3_6"/>
    <property type="match status" value="1"/>
</dbReference>
<gene>
    <name evidence="2" type="ORF">LX81_02070</name>
</gene>
<comment type="caution">
    <text evidence="2">The sequence shown here is derived from an EMBL/GenBank/DDBJ whole genome shotgun (WGS) entry which is preliminary data.</text>
</comment>